<sequence>MASQEGIVACPGSDSTGCPLLLSWANLADSGEYIAKEALELEKNYGGFTLNSDFLINQCVAPRRSSPNGRREGSRSLVGASGLHVTWVQLALVHRNHAEKATASPTNLIPPAIPHRRKVAGPSGLQLFTVRIIAPTVQSVFTPQGNPEKLLLGRPTLQQISSFRI</sequence>
<protein>
    <submittedName>
        <fullName evidence="1">Uncharacterized protein</fullName>
    </submittedName>
</protein>
<evidence type="ECO:0000313" key="2">
    <source>
        <dbReference type="Proteomes" id="UP000325577"/>
    </source>
</evidence>
<gene>
    <name evidence="1" type="ORF">F0562_003381</name>
</gene>
<name>A0A5J5BZ94_9ASTE</name>
<keyword evidence="2" id="KW-1185">Reference proteome</keyword>
<dbReference type="AlphaFoldDB" id="A0A5J5BZ94"/>
<dbReference type="Proteomes" id="UP000325577">
    <property type="component" value="Linkage Group LG1"/>
</dbReference>
<reference evidence="1 2" key="1">
    <citation type="submission" date="2019-09" db="EMBL/GenBank/DDBJ databases">
        <title>A chromosome-level genome assembly of the Chinese tupelo Nyssa sinensis.</title>
        <authorList>
            <person name="Yang X."/>
            <person name="Kang M."/>
            <person name="Yang Y."/>
            <person name="Xiong H."/>
            <person name="Wang M."/>
            <person name="Zhang Z."/>
            <person name="Wang Z."/>
            <person name="Wu H."/>
            <person name="Ma T."/>
            <person name="Liu J."/>
            <person name="Xi Z."/>
        </authorList>
    </citation>
    <scope>NUCLEOTIDE SEQUENCE [LARGE SCALE GENOMIC DNA]</scope>
    <source>
        <strain evidence="1">J267</strain>
        <tissue evidence="1">Leaf</tissue>
    </source>
</reference>
<evidence type="ECO:0000313" key="1">
    <source>
        <dbReference type="EMBL" id="KAA8546952.1"/>
    </source>
</evidence>
<proteinExistence type="predicted"/>
<organism evidence="1 2">
    <name type="scientific">Nyssa sinensis</name>
    <dbReference type="NCBI Taxonomy" id="561372"/>
    <lineage>
        <taxon>Eukaryota</taxon>
        <taxon>Viridiplantae</taxon>
        <taxon>Streptophyta</taxon>
        <taxon>Embryophyta</taxon>
        <taxon>Tracheophyta</taxon>
        <taxon>Spermatophyta</taxon>
        <taxon>Magnoliopsida</taxon>
        <taxon>eudicotyledons</taxon>
        <taxon>Gunneridae</taxon>
        <taxon>Pentapetalae</taxon>
        <taxon>asterids</taxon>
        <taxon>Cornales</taxon>
        <taxon>Nyssaceae</taxon>
        <taxon>Nyssa</taxon>
    </lineage>
</organism>
<dbReference type="EMBL" id="CM018032">
    <property type="protein sequence ID" value="KAA8546952.1"/>
    <property type="molecule type" value="Genomic_DNA"/>
</dbReference>
<accession>A0A5J5BZ94</accession>